<dbReference type="Pfam" id="PF01526">
    <property type="entry name" value="DDE_Tnp_Tn3"/>
    <property type="match status" value="1"/>
</dbReference>
<accession>A0A125S0U5</accession>
<dbReference type="GO" id="GO:0006313">
    <property type="term" value="P:DNA transposition"/>
    <property type="evidence" value="ECO:0007669"/>
    <property type="project" value="InterPro"/>
</dbReference>
<dbReference type="EMBL" id="KU500415">
    <property type="protein sequence ID" value="AMD83631.1"/>
    <property type="molecule type" value="Genomic_DNA"/>
</dbReference>
<proteinExistence type="predicted"/>
<protein>
    <recommendedName>
        <fullName evidence="1">Tn3 transposase DDE domain-containing protein</fullName>
    </recommendedName>
</protein>
<geneLocation type="plasmid" evidence="2">
    <name>ABA02</name>
</geneLocation>
<keyword evidence="2" id="KW-0614">Plasmid</keyword>
<dbReference type="GO" id="GO:0004803">
    <property type="term" value="F:transposase activity"/>
    <property type="evidence" value="ECO:0007669"/>
    <property type="project" value="InterPro"/>
</dbReference>
<evidence type="ECO:0000313" key="2">
    <source>
        <dbReference type="EMBL" id="AMD83631.1"/>
    </source>
</evidence>
<reference evidence="2" key="1">
    <citation type="submission" date="2016-01" db="EMBL/GenBank/DDBJ databases">
        <title>Study of multiresistant nosocomial pathogen Acinetobacter baumannii.</title>
        <authorList>
            <person name="Vaidya J.B."/>
            <person name="Charde V.N."/>
        </authorList>
    </citation>
    <scope>NUCLEOTIDE SEQUENCE</scope>
    <source>
        <strain evidence="2">JV1</strain>
        <plasmid evidence="2">ABA02</plasmid>
    </source>
</reference>
<sequence length="109" mass="12103">MLDLYKQIPPTRITDLLLEVDAATGFTEAFTHLRTGAPCADRIGLMNVILAEGINLGLRKMADATNTHTFWELIRIGRWHVEGEAYDRALAMVVEASASSDGQFLLQTR</sequence>
<evidence type="ECO:0000259" key="1">
    <source>
        <dbReference type="Pfam" id="PF01526"/>
    </source>
</evidence>
<dbReference type="InterPro" id="IPR002513">
    <property type="entry name" value="Tn3_Tnp_DDE_dom"/>
</dbReference>
<dbReference type="AlphaFoldDB" id="A0A125S0U5"/>
<organism evidence="2">
    <name type="scientific">Acinetobacter baumannii</name>
    <dbReference type="NCBI Taxonomy" id="470"/>
    <lineage>
        <taxon>Bacteria</taxon>
        <taxon>Pseudomonadati</taxon>
        <taxon>Pseudomonadota</taxon>
        <taxon>Gammaproteobacteria</taxon>
        <taxon>Moraxellales</taxon>
        <taxon>Moraxellaceae</taxon>
        <taxon>Acinetobacter</taxon>
        <taxon>Acinetobacter calcoaceticus/baumannii complex</taxon>
    </lineage>
</organism>
<feature type="domain" description="Tn3 transposase DDE" evidence="1">
    <location>
        <begin position="15"/>
        <end position="98"/>
    </location>
</feature>
<name>A0A125S0U5_ACIBA</name>